<organism evidence="2 3">
    <name type="scientific">Blattamonas nauphoetae</name>
    <dbReference type="NCBI Taxonomy" id="2049346"/>
    <lineage>
        <taxon>Eukaryota</taxon>
        <taxon>Metamonada</taxon>
        <taxon>Preaxostyla</taxon>
        <taxon>Oxymonadida</taxon>
        <taxon>Blattamonas</taxon>
    </lineage>
</organism>
<comment type="caution">
    <text evidence="2">The sequence shown here is derived from an EMBL/GenBank/DDBJ whole genome shotgun (WGS) entry which is preliminary data.</text>
</comment>
<evidence type="ECO:0000313" key="3">
    <source>
        <dbReference type="Proteomes" id="UP001281761"/>
    </source>
</evidence>
<dbReference type="Proteomes" id="UP001281761">
    <property type="component" value="Unassembled WGS sequence"/>
</dbReference>
<evidence type="ECO:0000313" key="2">
    <source>
        <dbReference type="EMBL" id="KAK2942356.1"/>
    </source>
</evidence>
<reference evidence="2 3" key="1">
    <citation type="journal article" date="2022" name="bioRxiv">
        <title>Genomics of Preaxostyla Flagellates Illuminates Evolutionary Transitions and the Path Towards Mitochondrial Loss.</title>
        <authorList>
            <person name="Novak L.V.F."/>
            <person name="Treitli S.C."/>
            <person name="Pyrih J."/>
            <person name="Halakuc P."/>
            <person name="Pipaliya S.V."/>
            <person name="Vacek V."/>
            <person name="Brzon O."/>
            <person name="Soukal P."/>
            <person name="Eme L."/>
            <person name="Dacks J.B."/>
            <person name="Karnkowska A."/>
            <person name="Elias M."/>
            <person name="Hampl V."/>
        </authorList>
    </citation>
    <scope>NUCLEOTIDE SEQUENCE [LARGE SCALE GENOMIC DNA]</scope>
    <source>
        <strain evidence="2">NAU3</strain>
        <tissue evidence="2">Gut</tissue>
    </source>
</reference>
<gene>
    <name evidence="2" type="ORF">BLNAU_22743</name>
</gene>
<feature type="compositionally biased region" description="Basic and acidic residues" evidence="1">
    <location>
        <begin position="101"/>
        <end position="112"/>
    </location>
</feature>
<feature type="compositionally biased region" description="Basic and acidic residues" evidence="1">
    <location>
        <begin position="84"/>
        <end position="94"/>
    </location>
</feature>
<protein>
    <submittedName>
        <fullName evidence="2">Uncharacterized protein</fullName>
    </submittedName>
</protein>
<keyword evidence="3" id="KW-1185">Reference proteome</keyword>
<name>A0ABQ9WV98_9EUKA</name>
<evidence type="ECO:0000256" key="1">
    <source>
        <dbReference type="SAM" id="MobiDB-lite"/>
    </source>
</evidence>
<feature type="region of interest" description="Disordered" evidence="1">
    <location>
        <begin position="84"/>
        <end position="112"/>
    </location>
</feature>
<proteinExistence type="predicted"/>
<sequence>MCRGISLLFRHKWRCGREKSGVDLPFNTGVVSIADLLLSVPSEQTKPTLPVPFVPWHTDSPDFHSCFLMKQDLILGPDTKLEMEVPVGDDRDASTNDGEADVLREGEEGKDK</sequence>
<dbReference type="EMBL" id="JARBJD010000414">
    <property type="protein sequence ID" value="KAK2942356.1"/>
    <property type="molecule type" value="Genomic_DNA"/>
</dbReference>
<accession>A0ABQ9WV98</accession>